<organism evidence="2 3">
    <name type="scientific">Alteromonas pelagimontana</name>
    <dbReference type="NCBI Taxonomy" id="1858656"/>
    <lineage>
        <taxon>Bacteria</taxon>
        <taxon>Pseudomonadati</taxon>
        <taxon>Pseudomonadota</taxon>
        <taxon>Gammaproteobacteria</taxon>
        <taxon>Alteromonadales</taxon>
        <taxon>Alteromonadaceae</taxon>
        <taxon>Alteromonas/Salinimonas group</taxon>
        <taxon>Alteromonas</taxon>
    </lineage>
</organism>
<dbReference type="Proteomes" id="UP000219285">
    <property type="component" value="Chromosome"/>
</dbReference>
<evidence type="ECO:0000313" key="2">
    <source>
        <dbReference type="EMBL" id="QJR82928.1"/>
    </source>
</evidence>
<evidence type="ECO:0000256" key="1">
    <source>
        <dbReference type="SAM" id="Phobius"/>
    </source>
</evidence>
<dbReference type="InterPro" id="IPR018723">
    <property type="entry name" value="DUF2254_membrane"/>
</dbReference>
<proteinExistence type="predicted"/>
<feature type="transmembrane region" description="Helical" evidence="1">
    <location>
        <begin position="21"/>
        <end position="43"/>
    </location>
</feature>
<evidence type="ECO:0000313" key="3">
    <source>
        <dbReference type="Proteomes" id="UP000219285"/>
    </source>
</evidence>
<keyword evidence="1" id="KW-0812">Transmembrane</keyword>
<keyword evidence="1" id="KW-0472">Membrane</keyword>
<dbReference type="EMBL" id="CP052766">
    <property type="protein sequence ID" value="QJR82928.1"/>
    <property type="molecule type" value="Genomic_DNA"/>
</dbReference>
<keyword evidence="3" id="KW-1185">Reference proteome</keyword>
<feature type="transmembrane region" description="Helical" evidence="1">
    <location>
        <begin position="67"/>
        <end position="92"/>
    </location>
</feature>
<dbReference type="OrthoDB" id="2955631at2"/>
<gene>
    <name evidence="2" type="ORF">CA267_017825</name>
</gene>
<name>A0A6M4MJ29_9ALTE</name>
<feature type="transmembrane region" description="Helical" evidence="1">
    <location>
        <begin position="144"/>
        <end position="164"/>
    </location>
</feature>
<dbReference type="AlphaFoldDB" id="A0A6M4MJ29"/>
<dbReference type="KEGG" id="apel:CA267_017825"/>
<reference evidence="2 3" key="2">
    <citation type="submission" date="2020-04" db="EMBL/GenBank/DDBJ databases">
        <title>Complete genome sequence of Alteromonas pelagimontana 5.12T.</title>
        <authorList>
            <person name="Sinha R.K."/>
            <person name="Krishnan K.P."/>
            <person name="Kurian J.P."/>
        </authorList>
    </citation>
    <scope>NUCLEOTIDE SEQUENCE [LARGE SCALE GENOMIC DNA]</scope>
    <source>
        <strain evidence="2 3">5.12</strain>
    </source>
</reference>
<reference evidence="3" key="1">
    <citation type="submission" date="2014-12" db="EMBL/GenBank/DDBJ databases">
        <title>Complete genome sequence of a multi-drug resistant Klebsiella pneumoniae.</title>
        <authorList>
            <person name="Hua X."/>
            <person name="Chen Q."/>
            <person name="Li X."/>
            <person name="Feng Y."/>
            <person name="Ruan Z."/>
            <person name="Yu Y."/>
        </authorList>
    </citation>
    <scope>NUCLEOTIDE SEQUENCE [LARGE SCALE GENOMIC DNA]</scope>
    <source>
        <strain evidence="3">5.12</strain>
    </source>
</reference>
<dbReference type="Pfam" id="PF10011">
    <property type="entry name" value="DUF2254"/>
    <property type="match status" value="1"/>
</dbReference>
<accession>A0A6M4MJ29</accession>
<protein>
    <submittedName>
        <fullName evidence="2">DUF2254 domain-containing protein</fullName>
    </submittedName>
</protein>
<keyword evidence="1" id="KW-1133">Transmembrane helix</keyword>
<feature type="transmembrane region" description="Helical" evidence="1">
    <location>
        <begin position="113"/>
        <end position="132"/>
    </location>
</feature>
<sequence length="441" mass="49496">MSYSVLTTRIRTWVEGISTSYWFIPVCMMIVTSMFCLVCLTVARRASMPEGMLSLIPLVTQAGAQQLLSTIATAIITATSIVFSMTIVALTMASAQFGPRLLRTFMIDKGTQVVLGTMVSTFLFCIIALHHLSSITENRDALSLLSALAMLLAIIDTFTIVYFIHHIARFIQADEVIYRCFRNLEANLDTLLPRPEGEANELPISEALVSVGFYQTSVKAKRIGYAQSINYSKMLNLESDRITGIEVKARSGDHVMPDATILIIHSTCQLQEETIEELRKFIVIGRQRTPIQDPEFVVSQLVEIALRALSPGINDPFTAITCLDKLTSACILMSHRVFPASCVVNTSSNIWLKRRTFNLHSVIDTSFDQIRQAGKAHVDVALHILHCLSKLKEHFDKEFQEKINEQAKATVELIELERISEKDKREIQEAYTSFTHCPKIF</sequence>